<dbReference type="AlphaFoldDB" id="A0A1D8NP49"/>
<dbReference type="Pfam" id="PF04511">
    <property type="entry name" value="DER1"/>
    <property type="match status" value="1"/>
</dbReference>
<evidence type="ECO:0000313" key="9">
    <source>
        <dbReference type="EMBL" id="AOW07414.1"/>
    </source>
</evidence>
<dbReference type="RefSeq" id="XP_068139542.1">
    <property type="nucleotide sequence ID" value="XM_068283441.1"/>
</dbReference>
<evidence type="ECO:0000256" key="3">
    <source>
        <dbReference type="ARBA" id="ARBA00022692"/>
    </source>
</evidence>
<comment type="function">
    <text evidence="7">May be involved in the degradation of misfolded endoplasmic reticulum (ER) luminal proteins.</text>
</comment>
<evidence type="ECO:0000256" key="4">
    <source>
        <dbReference type="ARBA" id="ARBA00022824"/>
    </source>
</evidence>
<keyword evidence="6 7" id="KW-0472">Membrane</keyword>
<evidence type="ECO:0000256" key="8">
    <source>
        <dbReference type="SAM" id="MobiDB-lite"/>
    </source>
</evidence>
<keyword evidence="5 7" id="KW-1133">Transmembrane helix</keyword>
<dbReference type="GO" id="GO:0006950">
    <property type="term" value="P:response to stress"/>
    <property type="evidence" value="ECO:0007669"/>
    <property type="project" value="UniProtKB-ARBA"/>
</dbReference>
<comment type="subcellular location">
    <subcellularLocation>
        <location evidence="1 7">Endoplasmic reticulum membrane</location>
        <topology evidence="1 7">Multi-pass membrane protein</topology>
    </subcellularLocation>
</comment>
<dbReference type="eggNOG" id="KOG0858">
    <property type="taxonomic scope" value="Eukaryota"/>
</dbReference>
<accession>A0A1D8NP49</accession>
<evidence type="ECO:0000256" key="2">
    <source>
        <dbReference type="ARBA" id="ARBA00008917"/>
    </source>
</evidence>
<feature type="transmembrane region" description="Helical" evidence="7">
    <location>
        <begin position="153"/>
        <end position="174"/>
    </location>
</feature>
<keyword evidence="3 7" id="KW-0812">Transmembrane</keyword>
<dbReference type="Proteomes" id="UP000182444">
    <property type="component" value="Chromosome 1F"/>
</dbReference>
<feature type="transmembrane region" description="Helical" evidence="7">
    <location>
        <begin position="181"/>
        <end position="197"/>
    </location>
</feature>
<organism evidence="9 10">
    <name type="scientific">Yarrowia lipolytica</name>
    <name type="common">Candida lipolytica</name>
    <dbReference type="NCBI Taxonomy" id="4952"/>
    <lineage>
        <taxon>Eukaryota</taxon>
        <taxon>Fungi</taxon>
        <taxon>Dikarya</taxon>
        <taxon>Ascomycota</taxon>
        <taxon>Saccharomycotina</taxon>
        <taxon>Dipodascomycetes</taxon>
        <taxon>Dipodascales</taxon>
        <taxon>Dipodascales incertae sedis</taxon>
        <taxon>Yarrowia</taxon>
    </lineage>
</organism>
<comment type="similarity">
    <text evidence="2 7">Belongs to the derlin family.</text>
</comment>
<dbReference type="PANTHER" id="PTHR11009">
    <property type="entry name" value="DER1-LIKE PROTEIN, DERLIN"/>
    <property type="match status" value="1"/>
</dbReference>
<feature type="transmembrane region" description="Helical" evidence="7">
    <location>
        <begin position="65"/>
        <end position="87"/>
    </location>
</feature>
<keyword evidence="4 7" id="KW-0256">Endoplasmic reticulum</keyword>
<evidence type="ECO:0000313" key="10">
    <source>
        <dbReference type="Proteomes" id="UP000182444"/>
    </source>
</evidence>
<dbReference type="InterPro" id="IPR007599">
    <property type="entry name" value="DER1"/>
</dbReference>
<evidence type="ECO:0000256" key="6">
    <source>
        <dbReference type="ARBA" id="ARBA00023136"/>
    </source>
</evidence>
<dbReference type="EMBL" id="CP017558">
    <property type="protein sequence ID" value="AOW07414.1"/>
    <property type="molecule type" value="Genomic_DNA"/>
</dbReference>
<feature type="compositionally biased region" description="Gly residues" evidence="8">
    <location>
        <begin position="281"/>
        <end position="291"/>
    </location>
</feature>
<evidence type="ECO:0000256" key="7">
    <source>
        <dbReference type="RuleBase" id="RU363059"/>
    </source>
</evidence>
<proteinExistence type="inferred from homology"/>
<evidence type="ECO:0000256" key="1">
    <source>
        <dbReference type="ARBA" id="ARBA00004477"/>
    </source>
</evidence>
<gene>
    <name evidence="9" type="ORF">YALI1_F25650g</name>
</gene>
<dbReference type="GO" id="GO:0005789">
    <property type="term" value="C:endoplasmic reticulum membrane"/>
    <property type="evidence" value="ECO:0007669"/>
    <property type="project" value="UniProtKB-SubCell"/>
</dbReference>
<feature type="transmembrane region" description="Helical" evidence="7">
    <location>
        <begin position="30"/>
        <end position="53"/>
    </location>
</feature>
<dbReference type="VEuPathDB" id="FungiDB:YALI0_F19250g"/>
<feature type="region of interest" description="Disordered" evidence="8">
    <location>
        <begin position="262"/>
        <end position="291"/>
    </location>
</feature>
<evidence type="ECO:0000256" key="5">
    <source>
        <dbReference type="ARBA" id="ARBA00022989"/>
    </source>
</evidence>
<dbReference type="GeneID" id="2908955"/>
<name>A0A1D8NP49_YARLL</name>
<feature type="transmembrane region" description="Helical" evidence="7">
    <location>
        <begin position="108"/>
        <end position="127"/>
    </location>
</feature>
<dbReference type="VEuPathDB" id="FungiDB:YALI1_F25650g"/>
<protein>
    <recommendedName>
        <fullName evidence="7">Derlin</fullName>
    </recommendedName>
</protein>
<sequence>MIYTLCDMAQLSGVWSACPFLKQVPPATKLLTITTVSVFILSRLGFLSPYFPYNQWSTLFQTWELWRPFTALIAIQGSAIPAFYTAYQMYSYSNDLEANHYGGITAKYAWWLTFISLFIWIGDYLLINSPFYTRAFMMALTYAWVQDHKYNQVSFYFVSFSAKFLLPVNLFISLLDDPSDLYPCILGIVAAHTFYFLDTIYPSVYPTYGKFRIVEPPQFYYTLLGTESSAYTSNMGTGSQAPTNPAGASNAWGLGGGPVGGAAADGATTTGASVRSEGSGSFSGRGQRLGT</sequence>
<reference evidence="9 10" key="1">
    <citation type="journal article" date="2016" name="PLoS ONE">
        <title>Sequence Assembly of Yarrowia lipolytica Strain W29/CLIB89 Shows Transposable Element Diversity.</title>
        <authorList>
            <person name="Magnan C."/>
            <person name="Yu J."/>
            <person name="Chang I."/>
            <person name="Jahn E."/>
            <person name="Kanomata Y."/>
            <person name="Wu J."/>
            <person name="Zeller M."/>
            <person name="Oakes M."/>
            <person name="Baldi P."/>
            <person name="Sandmeyer S."/>
        </authorList>
    </citation>
    <scope>NUCLEOTIDE SEQUENCE [LARGE SCALE GENOMIC DNA]</scope>
    <source>
        <strain evidence="10">CLIB89(W29)</strain>
    </source>
</reference>
<dbReference type="OMA" id="LWRCVTS"/>
<feature type="compositionally biased region" description="Low complexity" evidence="8">
    <location>
        <begin position="262"/>
        <end position="280"/>
    </location>
</feature>